<feature type="transmembrane region" description="Helical" evidence="1">
    <location>
        <begin position="276"/>
        <end position="301"/>
    </location>
</feature>
<accession>A0A641AVG5</accession>
<sequence>MLSVRVVASSALCDEVVDRLRDDPAVVDIVLVRGAAVADGGDLLMFDVAREGADAVIHHLHDLSVDRTGSISITEPLVVMSRAATEAEAQAPGHPDDGVVWAQVESRARRSARGSWSFFVFLTIACLIAGVGRYLDQPILIIGAMVVGPEFAPIAAICLAVARRRPGLVGPAAATLTLGFSVAFAISVAVWWVAAQLGVVDTVEATTGDLTEFIVKPDAWSFVVALLAGCVGVLSLTASQSSALVGVFISITTVPAVATAGLTVAVGAWGEAGASVLQLAVNLAGLVVAGTVTLAVQSAVWTRLAERRRRLGAIVDGPR</sequence>
<protein>
    <submittedName>
        <fullName evidence="2">DUF389 domain-containing protein</fullName>
    </submittedName>
</protein>
<evidence type="ECO:0000313" key="3">
    <source>
        <dbReference type="Proteomes" id="UP001515100"/>
    </source>
</evidence>
<reference evidence="2" key="1">
    <citation type="submission" date="2019-09" db="EMBL/GenBank/DDBJ databases">
        <authorList>
            <person name="Li J."/>
        </authorList>
    </citation>
    <scope>NUCLEOTIDE SEQUENCE [LARGE SCALE GENOMIC DNA]</scope>
    <source>
        <strain evidence="2">NRBC 14897</strain>
    </source>
</reference>
<dbReference type="OrthoDB" id="8061853at2"/>
<feature type="transmembrane region" description="Helical" evidence="1">
    <location>
        <begin position="244"/>
        <end position="270"/>
    </location>
</feature>
<dbReference type="PANTHER" id="PTHR20992">
    <property type="entry name" value="AT15442P-RELATED"/>
    <property type="match status" value="1"/>
</dbReference>
<gene>
    <name evidence="2" type="ORF">ESP62_006510</name>
</gene>
<keyword evidence="1" id="KW-1133">Transmembrane helix</keyword>
<evidence type="ECO:0000256" key="1">
    <source>
        <dbReference type="SAM" id="Phobius"/>
    </source>
</evidence>
<feature type="transmembrane region" description="Helical" evidence="1">
    <location>
        <begin position="219"/>
        <end position="237"/>
    </location>
</feature>
<dbReference type="AlphaFoldDB" id="A0A641AVG5"/>
<comment type="caution">
    <text evidence="2">The sequence shown here is derived from an EMBL/GenBank/DDBJ whole genome shotgun (WGS) entry which is preliminary data.</text>
</comment>
<dbReference type="Proteomes" id="UP001515100">
    <property type="component" value="Unassembled WGS sequence"/>
</dbReference>
<organism evidence="2 3">
    <name type="scientific">Aeromicrobium fastidiosum</name>
    <dbReference type="NCBI Taxonomy" id="52699"/>
    <lineage>
        <taxon>Bacteria</taxon>
        <taxon>Bacillati</taxon>
        <taxon>Actinomycetota</taxon>
        <taxon>Actinomycetes</taxon>
        <taxon>Propionibacteriales</taxon>
        <taxon>Nocardioidaceae</taxon>
        <taxon>Aeromicrobium</taxon>
    </lineage>
</organism>
<keyword evidence="1" id="KW-0472">Membrane</keyword>
<keyword evidence="3" id="KW-1185">Reference proteome</keyword>
<feature type="transmembrane region" description="Helical" evidence="1">
    <location>
        <begin position="141"/>
        <end position="162"/>
    </location>
</feature>
<dbReference type="EMBL" id="SDPP02000001">
    <property type="protein sequence ID" value="KAA1380808.1"/>
    <property type="molecule type" value="Genomic_DNA"/>
</dbReference>
<dbReference type="Pfam" id="PF04087">
    <property type="entry name" value="DUF389"/>
    <property type="match status" value="1"/>
</dbReference>
<name>A0A641AVG5_9ACTN</name>
<evidence type="ECO:0000313" key="2">
    <source>
        <dbReference type="EMBL" id="KAA1380808.1"/>
    </source>
</evidence>
<dbReference type="RefSeq" id="WP_129181664.1">
    <property type="nucleotide sequence ID" value="NZ_JAGIOG010000001.1"/>
</dbReference>
<dbReference type="InterPro" id="IPR005240">
    <property type="entry name" value="DUF389"/>
</dbReference>
<proteinExistence type="predicted"/>
<feature type="transmembrane region" description="Helical" evidence="1">
    <location>
        <begin position="174"/>
        <end position="199"/>
    </location>
</feature>
<dbReference type="PANTHER" id="PTHR20992:SF9">
    <property type="entry name" value="AT15442P-RELATED"/>
    <property type="match status" value="1"/>
</dbReference>
<keyword evidence="1" id="KW-0812">Transmembrane</keyword>
<feature type="transmembrane region" description="Helical" evidence="1">
    <location>
        <begin position="116"/>
        <end position="135"/>
    </location>
</feature>